<dbReference type="InterPro" id="IPR039874">
    <property type="entry name" value="WAPL"/>
</dbReference>
<feature type="region of interest" description="Disordered" evidence="2">
    <location>
        <begin position="1"/>
        <end position="214"/>
    </location>
</feature>
<protein>
    <recommendedName>
        <fullName evidence="3">Wings apart-like protein C-terminal domain-containing protein</fullName>
    </recommendedName>
</protein>
<comment type="similarity">
    <text evidence="1">Belongs to the WAPL family.</text>
</comment>
<dbReference type="Gene3D" id="1.25.10.10">
    <property type="entry name" value="Leucine-rich Repeat Variant"/>
    <property type="match status" value="1"/>
</dbReference>
<evidence type="ECO:0000256" key="2">
    <source>
        <dbReference type="SAM" id="MobiDB-lite"/>
    </source>
</evidence>
<feature type="domain" description="Wings apart-like protein C-terminal" evidence="3">
    <location>
        <begin position="356"/>
        <end position="693"/>
    </location>
</feature>
<dbReference type="AlphaFoldDB" id="A0A5M3ZEP7"/>
<keyword evidence="5" id="KW-1185">Reference proteome</keyword>
<feature type="compositionally biased region" description="Low complexity" evidence="2">
    <location>
        <begin position="256"/>
        <end position="266"/>
    </location>
</feature>
<evidence type="ECO:0000313" key="4">
    <source>
        <dbReference type="EMBL" id="GFF21895.1"/>
    </source>
</evidence>
<proteinExistence type="inferred from homology"/>
<feature type="compositionally biased region" description="Polar residues" evidence="2">
    <location>
        <begin position="15"/>
        <end position="51"/>
    </location>
</feature>
<name>A0A5M3ZEP7_ASPTE</name>
<feature type="compositionally biased region" description="Polar residues" evidence="2">
    <location>
        <begin position="101"/>
        <end position="110"/>
    </location>
</feature>
<dbReference type="InterPro" id="IPR011989">
    <property type="entry name" value="ARM-like"/>
</dbReference>
<gene>
    <name evidence="4" type="ORF">ATEIFO6365_0017005700</name>
</gene>
<dbReference type="Pfam" id="PF07814">
    <property type="entry name" value="WAPL"/>
    <property type="match status" value="1"/>
</dbReference>
<dbReference type="Proteomes" id="UP000452235">
    <property type="component" value="Unassembled WGS sequence"/>
</dbReference>
<feature type="region of interest" description="Disordered" evidence="2">
    <location>
        <begin position="252"/>
        <end position="301"/>
    </location>
</feature>
<organism evidence="4 5">
    <name type="scientific">Aspergillus terreus</name>
    <dbReference type="NCBI Taxonomy" id="33178"/>
    <lineage>
        <taxon>Eukaryota</taxon>
        <taxon>Fungi</taxon>
        <taxon>Dikarya</taxon>
        <taxon>Ascomycota</taxon>
        <taxon>Pezizomycotina</taxon>
        <taxon>Eurotiomycetes</taxon>
        <taxon>Eurotiomycetidae</taxon>
        <taxon>Eurotiales</taxon>
        <taxon>Aspergillaceae</taxon>
        <taxon>Aspergillus</taxon>
        <taxon>Aspergillus subgen. Circumdati</taxon>
    </lineage>
</organism>
<dbReference type="PANTHER" id="PTHR22100">
    <property type="entry name" value="WINGS APART-LIKE PROTEIN HOMOLOG"/>
    <property type="match status" value="1"/>
</dbReference>
<evidence type="ECO:0000256" key="1">
    <source>
        <dbReference type="ARBA" id="ARBA00006854"/>
    </source>
</evidence>
<dbReference type="InterPro" id="IPR016024">
    <property type="entry name" value="ARM-type_fold"/>
</dbReference>
<dbReference type="PANTHER" id="PTHR22100:SF13">
    <property type="entry name" value="WINGS APART-LIKE PROTEIN HOMOLOG"/>
    <property type="match status" value="1"/>
</dbReference>
<dbReference type="InterPro" id="IPR022771">
    <property type="entry name" value="WAPL_C"/>
</dbReference>
<comment type="caution">
    <text evidence="4">The sequence shown here is derived from an EMBL/GenBank/DDBJ whole genome shotgun (WGS) entry which is preliminary data.</text>
</comment>
<dbReference type="SUPFAM" id="SSF48371">
    <property type="entry name" value="ARM repeat"/>
    <property type="match status" value="1"/>
</dbReference>
<evidence type="ECO:0000313" key="5">
    <source>
        <dbReference type="Proteomes" id="UP000452235"/>
    </source>
</evidence>
<dbReference type="EMBL" id="BLJY01000017">
    <property type="protein sequence ID" value="GFF21895.1"/>
    <property type="molecule type" value="Genomic_DNA"/>
</dbReference>
<accession>A0A5M3ZEP7</accession>
<reference evidence="4 5" key="1">
    <citation type="submission" date="2020-01" db="EMBL/GenBank/DDBJ databases">
        <title>Aspergillus terreus IFO 6365 whole genome shotgun sequence.</title>
        <authorList>
            <person name="Kanamasa S."/>
            <person name="Takahashi H."/>
        </authorList>
    </citation>
    <scope>NUCLEOTIDE SEQUENCE [LARGE SCALE GENOMIC DNA]</scope>
    <source>
        <strain evidence="4 5">IFO 6365</strain>
    </source>
</reference>
<evidence type="ECO:0000259" key="3">
    <source>
        <dbReference type="Pfam" id="PF07814"/>
    </source>
</evidence>
<dbReference type="VEuPathDB" id="FungiDB:ATEG_09481"/>
<dbReference type="OrthoDB" id="5976022at2759"/>
<sequence length="820" mass="90108">MRERTKKLVTYGKAASNTSQKGTDRATGSTTAHANSALESSRTTGALPSSHTLRRPQRTPEIRGSGNLSISHAATKDWPELQEDTLEDPTHSRIKRRKITTFAQGRQTRTGDAYSDKRPGPSPNKDTGHSSVKSFPNGAKASGKRETRDTSKPSQGQHTRSSESKPDLASSESSARVSHSRKLPRTLTKDSPPPPAAVPEESPGIPPGKHQCQNVTPTRRRLVDHLAVNEDSSSGELSGLMGRRIGNDDVQLHRASPSSSQQPSGDSDSRLRARPYRNGSHDLDNSQESTSQPLPNLRGSKVTYARQRSFLDEMSLLEEDGLSHTSPHGKKSSFMIAPTPAIPSYPHNDEANDNRPVRSIHELRQSGDNARFREAVELIFEDIEDSDNSTPERCSGFIQLCEKLLDRRCVSHFSEYGFDERLVKSMRKDLDVQSASLALCAYRMACDGGSFSYALSGPFWSRLLDLAPALLDVEVDLLSLLKQRSLGLSRTTHASAKKVLPNLTSATSGDSALSDQVTPQSLTLSSIHHVLQRVREKGSTVEPLSASLLHKLLQLLPLEDPDEPCSLSPHRSQRSVLVLSILETYTIVSGPLDTEQCASFYPLGQLHTLLTAKRNDPDYEILILYVRLILNLTNKDLSLCDIFTTPPILSGLVHIITAGFSEEPEGPIDKESSSLNTVILALGALINLAEKNDGFRAMFLIPSPGSTPFLQSLIQRFSTNIGHVDQAHSVPEMHHNVALGYLAILLVTICLNSDAFRLAKDVVGKKGISLMLSTSQEFLQYYQRVEQDSYPLEGRDEKESQFTARLEHIISEVRQHAGSV</sequence>